<dbReference type="Proteomes" id="UP001056120">
    <property type="component" value="Linkage Group LG11"/>
</dbReference>
<keyword evidence="2" id="KW-1185">Reference proteome</keyword>
<evidence type="ECO:0000313" key="1">
    <source>
        <dbReference type="EMBL" id="KAI3797122.1"/>
    </source>
</evidence>
<organism evidence="1 2">
    <name type="scientific">Smallanthus sonchifolius</name>
    <dbReference type="NCBI Taxonomy" id="185202"/>
    <lineage>
        <taxon>Eukaryota</taxon>
        <taxon>Viridiplantae</taxon>
        <taxon>Streptophyta</taxon>
        <taxon>Embryophyta</taxon>
        <taxon>Tracheophyta</taxon>
        <taxon>Spermatophyta</taxon>
        <taxon>Magnoliopsida</taxon>
        <taxon>eudicotyledons</taxon>
        <taxon>Gunneridae</taxon>
        <taxon>Pentapetalae</taxon>
        <taxon>asterids</taxon>
        <taxon>campanulids</taxon>
        <taxon>Asterales</taxon>
        <taxon>Asteraceae</taxon>
        <taxon>Asteroideae</taxon>
        <taxon>Heliantheae alliance</taxon>
        <taxon>Millerieae</taxon>
        <taxon>Smallanthus</taxon>
    </lineage>
</organism>
<sequence>MDTKRVNKVDGLAGYQNFWINSWNKLLQDRYMNHHLLRILRVFRASQKFECWALLLSVVERDGLDLWFIFGKEGNRDGTRGTHNTMLWRGVRLTITEGWTNGYVSMFWVFCRWKKVLAGSLFEGVGPGKGYMLLSRKLGNRTWEVGNGHTNPTWIQKDGTHSKKGKEKEYKEPQARSLHRVVRNTTYKLGRYNWTDGCGAIWILAKPNYNIADGLKSRGSGYLKTRPRLTEYFVQNGHHSDSMQTNSFPFDEEMADGIEIAAIGSVSEVPRSAAVEGGFSTELTLISQDVEDRVEDMQDVFLNKEYTGNSILDNLSKMGFDFVEGNLNDEGEPEVSSDQSAKSKQFTSTESRNEGNLTPCNIENSIFEMQVGGLREWEKLCLTPIKISMPEPWSLDQQSNFDSTLWKEIMISVRQSWVKEFKEGTGDLYITMVHKSIDAWRKPSGKDHQRIIWLDIEREACQEEEATHRKKKKKRKTKGKNPFKKSNQQHVNQGQGIDSLKKEIEAKEVRLEEIAYNINATDANSALQNSILRMKGSKLVKFSAKLNADRAACIDKNMLEAEREQNVENPLKIPVPQTSYADKLSGLSHGEMKTKSSTTSPWSIAKGPKLLL</sequence>
<gene>
    <name evidence="1" type="ORF">L1987_32372</name>
</gene>
<reference evidence="2" key="1">
    <citation type="journal article" date="2022" name="Mol. Ecol. Resour.">
        <title>The genomes of chicory, endive, great burdock and yacon provide insights into Asteraceae palaeo-polyploidization history and plant inulin production.</title>
        <authorList>
            <person name="Fan W."/>
            <person name="Wang S."/>
            <person name="Wang H."/>
            <person name="Wang A."/>
            <person name="Jiang F."/>
            <person name="Liu H."/>
            <person name="Zhao H."/>
            <person name="Xu D."/>
            <person name="Zhang Y."/>
        </authorList>
    </citation>
    <scope>NUCLEOTIDE SEQUENCE [LARGE SCALE GENOMIC DNA]</scope>
    <source>
        <strain evidence="2">cv. Yunnan</strain>
    </source>
</reference>
<name>A0ACB9HMT3_9ASTR</name>
<protein>
    <submittedName>
        <fullName evidence="1">Uncharacterized protein</fullName>
    </submittedName>
</protein>
<comment type="caution">
    <text evidence="1">The sequence shown here is derived from an EMBL/GenBank/DDBJ whole genome shotgun (WGS) entry which is preliminary data.</text>
</comment>
<dbReference type="EMBL" id="CM042028">
    <property type="protein sequence ID" value="KAI3797122.1"/>
    <property type="molecule type" value="Genomic_DNA"/>
</dbReference>
<reference evidence="1 2" key="2">
    <citation type="journal article" date="2022" name="Mol. Ecol. Resour.">
        <title>The genomes of chicory, endive, great burdock and yacon provide insights into Asteraceae paleo-polyploidization history and plant inulin production.</title>
        <authorList>
            <person name="Fan W."/>
            <person name="Wang S."/>
            <person name="Wang H."/>
            <person name="Wang A."/>
            <person name="Jiang F."/>
            <person name="Liu H."/>
            <person name="Zhao H."/>
            <person name="Xu D."/>
            <person name="Zhang Y."/>
        </authorList>
    </citation>
    <scope>NUCLEOTIDE SEQUENCE [LARGE SCALE GENOMIC DNA]</scope>
    <source>
        <strain evidence="2">cv. Yunnan</strain>
        <tissue evidence="1">Leaves</tissue>
    </source>
</reference>
<evidence type="ECO:0000313" key="2">
    <source>
        <dbReference type="Proteomes" id="UP001056120"/>
    </source>
</evidence>
<accession>A0ACB9HMT3</accession>
<proteinExistence type="predicted"/>